<keyword evidence="5" id="KW-0234">DNA repair</keyword>
<evidence type="ECO:0000313" key="7">
    <source>
        <dbReference type="EMBL" id="BCK80580.1"/>
    </source>
</evidence>
<evidence type="ECO:0000313" key="8">
    <source>
        <dbReference type="Proteomes" id="UP000681035"/>
    </source>
</evidence>
<gene>
    <name evidence="7" type="ORF">MM50RIKEN_03430</name>
</gene>
<dbReference type="InterPro" id="IPR000035">
    <property type="entry name" value="Alkylbase_DNA_glycsylse_CS"/>
</dbReference>
<dbReference type="SUPFAM" id="SSF48150">
    <property type="entry name" value="DNA-glycosylase"/>
    <property type="match status" value="1"/>
</dbReference>
<evidence type="ECO:0000256" key="2">
    <source>
        <dbReference type="ARBA" id="ARBA00010817"/>
    </source>
</evidence>
<proteinExistence type="inferred from homology"/>
<dbReference type="EMBL" id="AP023418">
    <property type="protein sequence ID" value="BCK80580.1"/>
    <property type="molecule type" value="Genomic_DNA"/>
</dbReference>
<comment type="catalytic activity">
    <reaction evidence="1">
        <text>Hydrolysis of alkylated DNA, releasing 3-methyladenine, 3-methylguanine, 7-methylguanine and 7-methyladenine.</text>
        <dbReference type="EC" id="3.2.2.21"/>
    </reaction>
</comment>
<dbReference type="RefSeq" id="WP_213541503.1">
    <property type="nucleotide sequence ID" value="NZ_AP023418.1"/>
</dbReference>
<dbReference type="Proteomes" id="UP000681035">
    <property type="component" value="Chromosome"/>
</dbReference>
<organism evidence="7 8">
    <name type="scientific">Vescimonas coprocola</name>
    <dbReference type="NCBI Taxonomy" id="2714355"/>
    <lineage>
        <taxon>Bacteria</taxon>
        <taxon>Bacillati</taxon>
        <taxon>Bacillota</taxon>
        <taxon>Clostridia</taxon>
        <taxon>Eubacteriales</taxon>
        <taxon>Oscillospiraceae</taxon>
        <taxon>Vescimonas</taxon>
    </lineage>
</organism>
<dbReference type="Pfam" id="PF00730">
    <property type="entry name" value="HhH-GPD"/>
    <property type="match status" value="1"/>
</dbReference>
<dbReference type="AlphaFoldDB" id="A0A810PY44"/>
<comment type="similarity">
    <text evidence="2">Belongs to the alkylbase DNA glycosidase AlkA family.</text>
</comment>
<dbReference type="GO" id="GO:0008725">
    <property type="term" value="F:DNA-3-methyladenine glycosylase activity"/>
    <property type="evidence" value="ECO:0007669"/>
    <property type="project" value="TreeGrafter"/>
</dbReference>
<feature type="domain" description="HhH-GPD" evidence="6">
    <location>
        <begin position="47"/>
        <end position="198"/>
    </location>
</feature>
<dbReference type="CDD" id="cd00056">
    <property type="entry name" value="ENDO3c"/>
    <property type="match status" value="1"/>
</dbReference>
<accession>A0A810PY44</accession>
<dbReference type="InterPro" id="IPR051912">
    <property type="entry name" value="Alkylbase_DNA_Glycosylase/TA"/>
</dbReference>
<dbReference type="SMART" id="SM00478">
    <property type="entry name" value="ENDO3c"/>
    <property type="match status" value="1"/>
</dbReference>
<keyword evidence="4" id="KW-0227">DNA damage</keyword>
<sequence length="216" mass="24174">MYFGYGETELQYLRSRDKRIGEVIDRVGMIRREVDPDLFAAVVHHIVGQQISTKAQATVWRRMQEALGTVDAGSVLAAGPEGLQALGISGRKAAYITDFALRVQSGAFDPETVRESSDAEAIRQLCTLKGVGVWTAEMILLFCLQRPDIFSYDDLAIQRGLRMVYHHRQVGRELFEKYRRRYSPYGSVASLYLWAVAGGAVPELRDYAPQGKKGAK</sequence>
<reference evidence="7" key="1">
    <citation type="submission" date="2020-09" db="EMBL/GenBank/DDBJ databases">
        <title>New species isolated from human feces.</title>
        <authorList>
            <person name="Kitahara M."/>
            <person name="Shigeno Y."/>
            <person name="Shime M."/>
            <person name="Matsumoto Y."/>
            <person name="Nakamura S."/>
            <person name="Motooka D."/>
            <person name="Fukuoka S."/>
            <person name="Nishikawa H."/>
            <person name="Benno Y."/>
        </authorList>
    </citation>
    <scope>NUCLEOTIDE SEQUENCE</scope>
    <source>
        <strain evidence="7">MM50</strain>
    </source>
</reference>
<dbReference type="EC" id="3.2.2.21" evidence="3"/>
<evidence type="ECO:0000259" key="6">
    <source>
        <dbReference type="SMART" id="SM00478"/>
    </source>
</evidence>
<dbReference type="GO" id="GO:0005737">
    <property type="term" value="C:cytoplasm"/>
    <property type="evidence" value="ECO:0007669"/>
    <property type="project" value="TreeGrafter"/>
</dbReference>
<dbReference type="GO" id="GO:0006307">
    <property type="term" value="P:DNA alkylation repair"/>
    <property type="evidence" value="ECO:0007669"/>
    <property type="project" value="TreeGrafter"/>
</dbReference>
<dbReference type="Gene3D" id="1.10.1670.40">
    <property type="match status" value="1"/>
</dbReference>
<dbReference type="PANTHER" id="PTHR43003:SF5">
    <property type="entry name" value="DNA-3-METHYLADENINE GLYCOSYLASE"/>
    <property type="match status" value="1"/>
</dbReference>
<dbReference type="GO" id="GO:0043916">
    <property type="term" value="F:DNA-7-methylguanine glycosylase activity"/>
    <property type="evidence" value="ECO:0007669"/>
    <property type="project" value="TreeGrafter"/>
</dbReference>
<dbReference type="GO" id="GO:0006285">
    <property type="term" value="P:base-excision repair, AP site formation"/>
    <property type="evidence" value="ECO:0007669"/>
    <property type="project" value="TreeGrafter"/>
</dbReference>
<dbReference type="PANTHER" id="PTHR43003">
    <property type="entry name" value="DNA-3-METHYLADENINE GLYCOSYLASE"/>
    <property type="match status" value="1"/>
</dbReference>
<dbReference type="InterPro" id="IPR011257">
    <property type="entry name" value="DNA_glycosylase"/>
</dbReference>
<evidence type="ECO:0000256" key="1">
    <source>
        <dbReference type="ARBA" id="ARBA00000086"/>
    </source>
</evidence>
<dbReference type="PROSITE" id="PS00516">
    <property type="entry name" value="ALKYLBASE_DNA_GLYCOS"/>
    <property type="match status" value="1"/>
</dbReference>
<dbReference type="Gene3D" id="1.10.340.30">
    <property type="entry name" value="Hypothetical protein, domain 2"/>
    <property type="match status" value="1"/>
</dbReference>
<name>A0A810PY44_9FIRM</name>
<evidence type="ECO:0000256" key="3">
    <source>
        <dbReference type="ARBA" id="ARBA00012000"/>
    </source>
</evidence>
<dbReference type="KEGG" id="vcop:MM50RIKEN_03430"/>
<keyword evidence="8" id="KW-1185">Reference proteome</keyword>
<protein>
    <recommendedName>
        <fullName evidence="3">DNA-3-methyladenine glycosylase II</fullName>
        <ecNumber evidence="3">3.2.2.21</ecNumber>
    </recommendedName>
</protein>
<dbReference type="InterPro" id="IPR003265">
    <property type="entry name" value="HhH-GPD_domain"/>
</dbReference>
<evidence type="ECO:0000256" key="5">
    <source>
        <dbReference type="ARBA" id="ARBA00023204"/>
    </source>
</evidence>
<dbReference type="GO" id="GO:0032993">
    <property type="term" value="C:protein-DNA complex"/>
    <property type="evidence" value="ECO:0007669"/>
    <property type="project" value="TreeGrafter"/>
</dbReference>
<evidence type="ECO:0000256" key="4">
    <source>
        <dbReference type="ARBA" id="ARBA00022763"/>
    </source>
</evidence>
<dbReference type="GO" id="GO:0032131">
    <property type="term" value="F:alkylated DNA binding"/>
    <property type="evidence" value="ECO:0007669"/>
    <property type="project" value="TreeGrafter"/>
</dbReference>